<keyword evidence="1" id="KW-0472">Membrane</keyword>
<comment type="caution">
    <text evidence="2">The sequence shown here is derived from an EMBL/GenBank/DDBJ whole genome shotgun (WGS) entry which is preliminary data.</text>
</comment>
<name>A0A8B6HI69_MYTGA</name>
<evidence type="ECO:0000313" key="2">
    <source>
        <dbReference type="EMBL" id="VDI79731.1"/>
    </source>
</evidence>
<sequence>TKTISLTWAIGESDIALVCQVKHIFLQVEFLHESIPIGAYCLPPHPIPLCTRYKDGSITQDLETNCTILVLNSNVKEYRGTWSCKHGVNRDESEVVFIGQQDIPSPNDVGTATIFIILCVLLALTLIVCILSAAKLRCKLKERDNEYPREITRLSDDCLELQGWKFIAINLRIYTRSKMSLRLSKTEKYAIPKLKTDYYTRMFSAL</sequence>
<keyword evidence="1" id="KW-1133">Transmembrane helix</keyword>
<dbReference type="Proteomes" id="UP000596742">
    <property type="component" value="Unassembled WGS sequence"/>
</dbReference>
<keyword evidence="3" id="KW-1185">Reference proteome</keyword>
<dbReference type="AlphaFoldDB" id="A0A8B6HI69"/>
<gene>
    <name evidence="2" type="ORF">MGAL_10B077724</name>
</gene>
<proteinExistence type="predicted"/>
<keyword evidence="1" id="KW-0812">Transmembrane</keyword>
<organism evidence="2 3">
    <name type="scientific">Mytilus galloprovincialis</name>
    <name type="common">Mediterranean mussel</name>
    <dbReference type="NCBI Taxonomy" id="29158"/>
    <lineage>
        <taxon>Eukaryota</taxon>
        <taxon>Metazoa</taxon>
        <taxon>Spiralia</taxon>
        <taxon>Lophotrochozoa</taxon>
        <taxon>Mollusca</taxon>
        <taxon>Bivalvia</taxon>
        <taxon>Autobranchia</taxon>
        <taxon>Pteriomorphia</taxon>
        <taxon>Mytilida</taxon>
        <taxon>Mytiloidea</taxon>
        <taxon>Mytilidae</taxon>
        <taxon>Mytilinae</taxon>
        <taxon>Mytilus</taxon>
    </lineage>
</organism>
<dbReference type="EMBL" id="UYJE01010101">
    <property type="protein sequence ID" value="VDI79731.1"/>
    <property type="molecule type" value="Genomic_DNA"/>
</dbReference>
<protein>
    <submittedName>
        <fullName evidence="2">Uncharacterized protein</fullName>
    </submittedName>
</protein>
<accession>A0A8B6HI69</accession>
<feature type="non-terminal residue" evidence="2">
    <location>
        <position position="206"/>
    </location>
</feature>
<feature type="transmembrane region" description="Helical" evidence="1">
    <location>
        <begin position="112"/>
        <end position="134"/>
    </location>
</feature>
<reference evidence="2" key="1">
    <citation type="submission" date="2018-11" db="EMBL/GenBank/DDBJ databases">
        <authorList>
            <person name="Alioto T."/>
            <person name="Alioto T."/>
        </authorList>
    </citation>
    <scope>NUCLEOTIDE SEQUENCE</scope>
</reference>
<evidence type="ECO:0000313" key="3">
    <source>
        <dbReference type="Proteomes" id="UP000596742"/>
    </source>
</evidence>
<evidence type="ECO:0000256" key="1">
    <source>
        <dbReference type="SAM" id="Phobius"/>
    </source>
</evidence>